<feature type="compositionally biased region" description="Basic and acidic residues" evidence="1">
    <location>
        <begin position="55"/>
        <end position="66"/>
    </location>
</feature>
<evidence type="ECO:0000313" key="4">
    <source>
        <dbReference type="Proteomes" id="UP000011715"/>
    </source>
</evidence>
<gene>
    <name evidence="2" type="ORF">MAPG_06352</name>
</gene>
<dbReference type="VEuPathDB" id="FungiDB:MAPG_06352"/>
<protein>
    <submittedName>
        <fullName evidence="2 3">Uncharacterized protein</fullName>
    </submittedName>
</protein>
<evidence type="ECO:0000256" key="1">
    <source>
        <dbReference type="SAM" id="MobiDB-lite"/>
    </source>
</evidence>
<reference evidence="3" key="5">
    <citation type="submission" date="2015-06" db="UniProtKB">
        <authorList>
            <consortium name="EnsemblFungi"/>
        </authorList>
    </citation>
    <scope>IDENTIFICATION</scope>
    <source>
        <strain evidence="3">ATCC 64411</strain>
    </source>
</reference>
<feature type="compositionally biased region" description="Acidic residues" evidence="1">
    <location>
        <begin position="45"/>
        <end position="54"/>
    </location>
</feature>
<proteinExistence type="predicted"/>
<reference evidence="2" key="2">
    <citation type="submission" date="2010-05" db="EMBL/GenBank/DDBJ databases">
        <title>The Genome Sequence of Magnaporthe poae strain ATCC 64411.</title>
        <authorList>
            <consortium name="The Broad Institute Genome Sequencing Platform"/>
            <consortium name="Broad Institute Genome Sequencing Center for Infectious Disease"/>
            <person name="Ma L.-J."/>
            <person name="Dead R."/>
            <person name="Young S."/>
            <person name="Zeng Q."/>
            <person name="Koehrsen M."/>
            <person name="Alvarado L."/>
            <person name="Berlin A."/>
            <person name="Chapman S.B."/>
            <person name="Chen Z."/>
            <person name="Freedman E."/>
            <person name="Gellesch M."/>
            <person name="Goldberg J."/>
            <person name="Griggs A."/>
            <person name="Gujja S."/>
            <person name="Heilman E.R."/>
            <person name="Heiman D."/>
            <person name="Hepburn T."/>
            <person name="Howarth C."/>
            <person name="Jen D."/>
            <person name="Larson L."/>
            <person name="Mehta T."/>
            <person name="Neiman D."/>
            <person name="Pearson M."/>
            <person name="Roberts A."/>
            <person name="Saif S."/>
            <person name="Shea T."/>
            <person name="Shenoy N."/>
            <person name="Sisk P."/>
            <person name="Stolte C."/>
            <person name="Sykes S."/>
            <person name="Walk T."/>
            <person name="White J."/>
            <person name="Yandava C."/>
            <person name="Haas B."/>
            <person name="Nusbaum C."/>
            <person name="Birren B."/>
        </authorList>
    </citation>
    <scope>NUCLEOTIDE SEQUENCE</scope>
    <source>
        <strain evidence="2">ATCC 64411</strain>
    </source>
</reference>
<feature type="region of interest" description="Disordered" evidence="1">
    <location>
        <begin position="43"/>
        <end position="66"/>
    </location>
</feature>
<dbReference type="EMBL" id="ADBL01001539">
    <property type="status" value="NOT_ANNOTATED_CDS"/>
    <property type="molecule type" value="Genomic_DNA"/>
</dbReference>
<reference evidence="4" key="1">
    <citation type="submission" date="2010-05" db="EMBL/GenBank/DDBJ databases">
        <title>The genome sequence of Magnaporthe poae strain ATCC 64411.</title>
        <authorList>
            <person name="Ma L.-J."/>
            <person name="Dead R."/>
            <person name="Young S."/>
            <person name="Zeng Q."/>
            <person name="Koehrsen M."/>
            <person name="Alvarado L."/>
            <person name="Berlin A."/>
            <person name="Chapman S.B."/>
            <person name="Chen Z."/>
            <person name="Freedman E."/>
            <person name="Gellesch M."/>
            <person name="Goldberg J."/>
            <person name="Griggs A."/>
            <person name="Gujja S."/>
            <person name="Heilman E.R."/>
            <person name="Heiman D."/>
            <person name="Hepburn T."/>
            <person name="Howarth C."/>
            <person name="Jen D."/>
            <person name="Larson L."/>
            <person name="Mehta T."/>
            <person name="Neiman D."/>
            <person name="Pearson M."/>
            <person name="Roberts A."/>
            <person name="Saif S."/>
            <person name="Shea T."/>
            <person name="Shenoy N."/>
            <person name="Sisk P."/>
            <person name="Stolte C."/>
            <person name="Sykes S."/>
            <person name="Walk T."/>
            <person name="White J."/>
            <person name="Yandava C."/>
            <person name="Haas B."/>
            <person name="Nusbaum C."/>
            <person name="Birren B."/>
        </authorList>
    </citation>
    <scope>NUCLEOTIDE SEQUENCE [LARGE SCALE GENOMIC DNA]</scope>
    <source>
        <strain evidence="4">ATCC 64411 / 73-15</strain>
    </source>
</reference>
<dbReference type="AlphaFoldDB" id="A0A0C4E1T3"/>
<name>A0A0C4E1T3_MAGP6</name>
<evidence type="ECO:0000313" key="2">
    <source>
        <dbReference type="EMBL" id="KLU87352.1"/>
    </source>
</evidence>
<dbReference type="Proteomes" id="UP000011715">
    <property type="component" value="Unassembled WGS sequence"/>
</dbReference>
<dbReference type="EMBL" id="GL876970">
    <property type="protein sequence ID" value="KLU87352.1"/>
    <property type="molecule type" value="Genomic_DNA"/>
</dbReference>
<dbReference type="EnsemblFungi" id="MAPG_06352T0">
    <property type="protein sequence ID" value="MAPG_06352T0"/>
    <property type="gene ID" value="MAPG_06352"/>
</dbReference>
<reference evidence="3" key="4">
    <citation type="journal article" date="2015" name="G3 (Bethesda)">
        <title>Genome sequences of three phytopathogenic species of the Magnaporthaceae family of fungi.</title>
        <authorList>
            <person name="Okagaki L.H."/>
            <person name="Nunes C.C."/>
            <person name="Sailsbery J."/>
            <person name="Clay B."/>
            <person name="Brown D."/>
            <person name="John T."/>
            <person name="Oh Y."/>
            <person name="Young N."/>
            <person name="Fitzgerald M."/>
            <person name="Haas B.J."/>
            <person name="Zeng Q."/>
            <person name="Young S."/>
            <person name="Adiconis X."/>
            <person name="Fan L."/>
            <person name="Levin J.Z."/>
            <person name="Mitchell T.K."/>
            <person name="Okubara P.A."/>
            <person name="Farman M.L."/>
            <person name="Kohn L.M."/>
            <person name="Birren B."/>
            <person name="Ma L.-J."/>
            <person name="Dean R.A."/>
        </authorList>
    </citation>
    <scope>NUCLEOTIDE SEQUENCE</scope>
    <source>
        <strain evidence="3">ATCC 64411 / 73-15</strain>
    </source>
</reference>
<accession>A0A0C4E1T3</accession>
<keyword evidence="4" id="KW-1185">Reference proteome</keyword>
<sequence>MGTLVRDVCVLLGDARAPLHVGSWAAVTRLRLSGWPLWMLRTGGTEEDEDEEEEKEGREWPEEARMRHGRHPRRFSRLLSERLGITVDGHGLYGAARGHPFLPHPDSVADRLWLPTCAS</sequence>
<evidence type="ECO:0000313" key="3">
    <source>
        <dbReference type="EnsemblFungi" id="MAPG_06352T0"/>
    </source>
</evidence>
<reference evidence="2" key="3">
    <citation type="submission" date="2011-03" db="EMBL/GenBank/DDBJ databases">
        <title>Annotation of Magnaporthe poae ATCC 64411.</title>
        <authorList>
            <person name="Ma L.-J."/>
            <person name="Dead R."/>
            <person name="Young S.K."/>
            <person name="Zeng Q."/>
            <person name="Gargeya S."/>
            <person name="Fitzgerald M."/>
            <person name="Haas B."/>
            <person name="Abouelleil A."/>
            <person name="Alvarado L."/>
            <person name="Arachchi H.M."/>
            <person name="Berlin A."/>
            <person name="Brown A."/>
            <person name="Chapman S.B."/>
            <person name="Chen Z."/>
            <person name="Dunbar C."/>
            <person name="Freedman E."/>
            <person name="Gearin G."/>
            <person name="Gellesch M."/>
            <person name="Goldberg J."/>
            <person name="Griggs A."/>
            <person name="Gujja S."/>
            <person name="Heiman D."/>
            <person name="Howarth C."/>
            <person name="Larson L."/>
            <person name="Lui A."/>
            <person name="MacDonald P.J.P."/>
            <person name="Mehta T."/>
            <person name="Montmayeur A."/>
            <person name="Murphy C."/>
            <person name="Neiman D."/>
            <person name="Pearson M."/>
            <person name="Priest M."/>
            <person name="Roberts A."/>
            <person name="Saif S."/>
            <person name="Shea T."/>
            <person name="Shenoy N."/>
            <person name="Sisk P."/>
            <person name="Stolte C."/>
            <person name="Sykes S."/>
            <person name="Yandava C."/>
            <person name="Wortman J."/>
            <person name="Nusbaum C."/>
            <person name="Birren B."/>
        </authorList>
    </citation>
    <scope>NUCLEOTIDE SEQUENCE</scope>
    <source>
        <strain evidence="2">ATCC 64411</strain>
    </source>
</reference>
<organism evidence="3 4">
    <name type="scientific">Magnaporthiopsis poae (strain ATCC 64411 / 73-15)</name>
    <name type="common">Kentucky bluegrass fungus</name>
    <name type="synonym">Magnaporthe poae</name>
    <dbReference type="NCBI Taxonomy" id="644358"/>
    <lineage>
        <taxon>Eukaryota</taxon>
        <taxon>Fungi</taxon>
        <taxon>Dikarya</taxon>
        <taxon>Ascomycota</taxon>
        <taxon>Pezizomycotina</taxon>
        <taxon>Sordariomycetes</taxon>
        <taxon>Sordariomycetidae</taxon>
        <taxon>Magnaporthales</taxon>
        <taxon>Magnaporthaceae</taxon>
        <taxon>Magnaporthiopsis</taxon>
    </lineage>
</organism>